<dbReference type="Proteomes" id="UP000593562">
    <property type="component" value="Unassembled WGS sequence"/>
</dbReference>
<comment type="caution">
    <text evidence="2">The sequence shown here is derived from an EMBL/GenBank/DDBJ whole genome shotgun (WGS) entry which is preliminary data.</text>
</comment>
<evidence type="ECO:0000313" key="3">
    <source>
        <dbReference type="Proteomes" id="UP000593562"/>
    </source>
</evidence>
<dbReference type="InterPro" id="IPR011256">
    <property type="entry name" value="Reg_factor_effector_dom_sf"/>
</dbReference>
<dbReference type="Gene3D" id="3.20.80.10">
    <property type="entry name" value="Regulatory factor, effector binding domain"/>
    <property type="match status" value="1"/>
</dbReference>
<accession>A0A7J7BW05</accession>
<gene>
    <name evidence="2" type="ORF">HS088_TW23G00536</name>
</gene>
<name>A0A7J7BW05_TRIWF</name>
<dbReference type="InParanoid" id="A0A7J7BW05"/>
<evidence type="ECO:0000256" key="1">
    <source>
        <dbReference type="ARBA" id="ARBA00009817"/>
    </source>
</evidence>
<dbReference type="PANTHER" id="PTHR11220:SF50">
    <property type="entry name" value="SOUL HEME-BINDING FAMILY PROTEIN"/>
    <property type="match status" value="1"/>
</dbReference>
<dbReference type="Pfam" id="PF04832">
    <property type="entry name" value="SOUL"/>
    <property type="match status" value="1"/>
</dbReference>
<dbReference type="InterPro" id="IPR006917">
    <property type="entry name" value="SOUL_heme-bd"/>
</dbReference>
<dbReference type="SUPFAM" id="SSF55136">
    <property type="entry name" value="Probable bacterial effector-binding domain"/>
    <property type="match status" value="1"/>
</dbReference>
<evidence type="ECO:0000313" key="2">
    <source>
        <dbReference type="EMBL" id="KAF5725807.1"/>
    </source>
</evidence>
<protein>
    <submittedName>
        <fullName evidence="2">Uncharacterized protein</fullName>
    </submittedName>
</protein>
<organism evidence="2 3">
    <name type="scientific">Tripterygium wilfordii</name>
    <name type="common">Thunder God vine</name>
    <dbReference type="NCBI Taxonomy" id="458696"/>
    <lineage>
        <taxon>Eukaryota</taxon>
        <taxon>Viridiplantae</taxon>
        <taxon>Streptophyta</taxon>
        <taxon>Embryophyta</taxon>
        <taxon>Tracheophyta</taxon>
        <taxon>Spermatophyta</taxon>
        <taxon>Magnoliopsida</taxon>
        <taxon>eudicotyledons</taxon>
        <taxon>Gunneridae</taxon>
        <taxon>Pentapetalae</taxon>
        <taxon>rosids</taxon>
        <taxon>fabids</taxon>
        <taxon>Celastrales</taxon>
        <taxon>Celastraceae</taxon>
        <taxon>Tripterygium</taxon>
    </lineage>
</organism>
<comment type="similarity">
    <text evidence="1">Belongs to the HEBP family.</text>
</comment>
<dbReference type="EMBL" id="JAAARO010000023">
    <property type="protein sequence ID" value="KAF5725807.1"/>
    <property type="molecule type" value="Genomic_DNA"/>
</dbReference>
<keyword evidence="3" id="KW-1185">Reference proteome</keyword>
<reference evidence="2 3" key="1">
    <citation type="journal article" date="2020" name="Nat. Commun.">
        <title>Genome of Tripterygium wilfordii and identification of cytochrome P450 involved in triptolide biosynthesis.</title>
        <authorList>
            <person name="Tu L."/>
            <person name="Su P."/>
            <person name="Zhang Z."/>
            <person name="Gao L."/>
            <person name="Wang J."/>
            <person name="Hu T."/>
            <person name="Zhou J."/>
            <person name="Zhang Y."/>
            <person name="Zhao Y."/>
            <person name="Liu Y."/>
            <person name="Song Y."/>
            <person name="Tong Y."/>
            <person name="Lu Y."/>
            <person name="Yang J."/>
            <person name="Xu C."/>
            <person name="Jia M."/>
            <person name="Peters R.J."/>
            <person name="Huang L."/>
            <person name="Gao W."/>
        </authorList>
    </citation>
    <scope>NUCLEOTIDE SEQUENCE [LARGE SCALE GENOMIC DNA]</scope>
    <source>
        <strain evidence="3">cv. XIE 37</strain>
        <tissue evidence="2">Leaf</tissue>
    </source>
</reference>
<proteinExistence type="inferred from homology"/>
<dbReference type="AlphaFoldDB" id="A0A7J7BW05"/>
<sequence>MVQFVIVVETNGDKLAGSTGFNDVAGYIFGKNSKGEKIPVSTPVFTQAFDAKLSKVSIQIALPWDTDISCLPDPNQQSISSRKVEGGIAGVLKFSGKPTEDITREKEKALRPSLIRDGLRPQMGCLLARYNVPGRTWSFMMV</sequence>
<dbReference type="PANTHER" id="PTHR11220">
    <property type="entry name" value="HEME-BINDING PROTEIN-RELATED"/>
    <property type="match status" value="1"/>
</dbReference>